<name>A0A0A9FGN5_ARUDO</name>
<reference evidence="1" key="1">
    <citation type="submission" date="2014-09" db="EMBL/GenBank/DDBJ databases">
        <authorList>
            <person name="Magalhaes I.L.F."/>
            <person name="Oliveira U."/>
            <person name="Santos F.R."/>
            <person name="Vidigal T.H.D.A."/>
            <person name="Brescovit A.D."/>
            <person name="Santos A.J."/>
        </authorList>
    </citation>
    <scope>NUCLEOTIDE SEQUENCE</scope>
    <source>
        <tissue evidence="1">Shoot tissue taken approximately 20 cm above the soil surface</tissue>
    </source>
</reference>
<reference evidence="1" key="2">
    <citation type="journal article" date="2015" name="Data Brief">
        <title>Shoot transcriptome of the giant reed, Arundo donax.</title>
        <authorList>
            <person name="Barrero R.A."/>
            <person name="Guerrero F.D."/>
            <person name="Moolhuijzen P."/>
            <person name="Goolsby J.A."/>
            <person name="Tidwell J."/>
            <person name="Bellgard S.E."/>
            <person name="Bellgard M.I."/>
        </authorList>
    </citation>
    <scope>NUCLEOTIDE SEQUENCE</scope>
    <source>
        <tissue evidence="1">Shoot tissue taken approximately 20 cm above the soil surface</tissue>
    </source>
</reference>
<organism evidence="1">
    <name type="scientific">Arundo donax</name>
    <name type="common">Giant reed</name>
    <name type="synonym">Donax arundinaceus</name>
    <dbReference type="NCBI Taxonomy" id="35708"/>
    <lineage>
        <taxon>Eukaryota</taxon>
        <taxon>Viridiplantae</taxon>
        <taxon>Streptophyta</taxon>
        <taxon>Embryophyta</taxon>
        <taxon>Tracheophyta</taxon>
        <taxon>Spermatophyta</taxon>
        <taxon>Magnoliopsida</taxon>
        <taxon>Liliopsida</taxon>
        <taxon>Poales</taxon>
        <taxon>Poaceae</taxon>
        <taxon>PACMAD clade</taxon>
        <taxon>Arundinoideae</taxon>
        <taxon>Arundineae</taxon>
        <taxon>Arundo</taxon>
    </lineage>
</organism>
<accession>A0A0A9FGN5</accession>
<protein>
    <submittedName>
        <fullName evidence="1">Uncharacterized protein</fullName>
    </submittedName>
</protein>
<proteinExistence type="predicted"/>
<sequence>MIGVCQSTRPPPIIHSRSS</sequence>
<evidence type="ECO:0000313" key="1">
    <source>
        <dbReference type="EMBL" id="JAE09286.1"/>
    </source>
</evidence>
<dbReference type="AlphaFoldDB" id="A0A0A9FGN5"/>
<dbReference type="EMBL" id="GBRH01188610">
    <property type="protein sequence ID" value="JAE09286.1"/>
    <property type="molecule type" value="Transcribed_RNA"/>
</dbReference>